<dbReference type="Proteomes" id="UP000241440">
    <property type="component" value="Unassembled WGS sequence"/>
</dbReference>
<reference evidence="1 2" key="1">
    <citation type="submission" date="2018-01" db="EMBL/GenBank/DDBJ databases">
        <title>Whole genome sequencing of Histamine producing bacteria.</title>
        <authorList>
            <person name="Butler K."/>
        </authorList>
    </citation>
    <scope>NUCLEOTIDE SEQUENCE [LARGE SCALE GENOMIC DNA]</scope>
    <source>
        <strain evidence="1 2">A2-1</strain>
    </source>
</reference>
<sequence length="338" mass="38262">MINQKLVIIFIIQFIASNVYAGNTENIYVHPGSSINVKVNLTPYRQQGVNWRGKHLWVASVIGNERWSNSDEKEGISIEITKSQARLNLIGHLTNQREEWNCDFTKGNRFKTGFPGVGLNNLIKDNGKQRRCKNEHRVGFHLTRAVKDWKVGYSTAITEVKIHVPEDTKVTTVRFPVYQKTQIGGHPIVKREQAIIVHVIQNTCSFTSNNEDIDVNIGDIAPGKRVFKNLPITYKCSPKDGNNASTVTSSSGPNVMTAKYKIIENPSGNTNKKAVNVKFFRPDESPLILNKSYNDISELRNLKYEVVASPISDFNPHDPTSAQFGYFNRSYNIELIYY</sequence>
<proteinExistence type="predicted"/>
<dbReference type="EMBL" id="PYOY01000003">
    <property type="protein sequence ID" value="PSX08209.1"/>
    <property type="molecule type" value="Genomic_DNA"/>
</dbReference>
<evidence type="ECO:0000313" key="1">
    <source>
        <dbReference type="EMBL" id="PSX08209.1"/>
    </source>
</evidence>
<dbReference type="AlphaFoldDB" id="A0A855SJM3"/>
<organism evidence="1 2">
    <name type="scientific">Photobacterium angustum</name>
    <dbReference type="NCBI Taxonomy" id="661"/>
    <lineage>
        <taxon>Bacteria</taxon>
        <taxon>Pseudomonadati</taxon>
        <taxon>Pseudomonadota</taxon>
        <taxon>Gammaproteobacteria</taxon>
        <taxon>Vibrionales</taxon>
        <taxon>Vibrionaceae</taxon>
        <taxon>Photobacterium</taxon>
    </lineage>
</organism>
<protein>
    <submittedName>
        <fullName evidence="1">Uncharacterized protein</fullName>
    </submittedName>
</protein>
<dbReference type="GeneID" id="61228941"/>
<comment type="caution">
    <text evidence="1">The sequence shown here is derived from an EMBL/GenBank/DDBJ whole genome shotgun (WGS) entry which is preliminary data.</text>
</comment>
<accession>A0A855SJM3</accession>
<evidence type="ECO:0000313" key="2">
    <source>
        <dbReference type="Proteomes" id="UP000241440"/>
    </source>
</evidence>
<gene>
    <name evidence="1" type="ORF">C0W41_09385</name>
</gene>
<dbReference type="RefSeq" id="WP_045083270.1">
    <property type="nucleotide sequence ID" value="NZ_JZSV01000006.1"/>
</dbReference>
<name>A0A855SJM3_PHOAN</name>